<evidence type="ECO:0000256" key="2">
    <source>
        <dbReference type="ARBA" id="ARBA00022525"/>
    </source>
</evidence>
<comment type="caution">
    <text evidence="4">The sequence shown here is derived from an EMBL/GenBank/DDBJ whole genome shotgun (WGS) entry which is preliminary data.</text>
</comment>
<dbReference type="Proteomes" id="UP000075787">
    <property type="component" value="Unassembled WGS sequence"/>
</dbReference>
<name>A0A162LGW7_9PROT</name>
<comment type="subcellular location">
    <subcellularLocation>
        <location evidence="1">Secreted</location>
    </subcellularLocation>
</comment>
<dbReference type="AlphaFoldDB" id="A0A162LGW7"/>
<sequence>MATVTAHQPIDMDDAYFWYGTVVRATASMIQVRSGSLTQTYTGSFSYDTRLGTIKSGTMTGTVQQINGAKVFEVTGARHDAVKVVGYMNRGDAAGLYAYVLNGNDRMNGSSGGDVIKSYGGDDQLYGNGGNDRLEGGSGNDRLDGGSGNDTLLGGAGNDVYVVDSTGDRVFETLSTGSGTDAGGIDEVQSRVSWTLGSFVEKLTLTGTAAINATGNGLANTLKGNAAANTLDGKGGADVMLGMGGNDIYIVDNVGDRVYETTSTTSRTNAGGTDEVRASVSWTLGSFVEKLTLTGTAAINGTGNGLGNTLTGNGAANTLDGGAGNDFLYGLGGNDVLKGGTGNDLLAGGAGMDRLTGGSGRDIFRFDTAPGSDNRDVITDYVVADDTIQLENAIFTRLTKTGVLAAANFRVGNKATDANDHVFYDKATGGLFYDADGSGSGAAVQIALLGKGLALTAADFLVT</sequence>
<dbReference type="PANTHER" id="PTHR38340">
    <property type="entry name" value="S-LAYER PROTEIN"/>
    <property type="match status" value="1"/>
</dbReference>
<dbReference type="PROSITE" id="PS00330">
    <property type="entry name" value="HEMOLYSIN_CALCIUM"/>
    <property type="match status" value="6"/>
</dbReference>
<dbReference type="PRINTS" id="PR00313">
    <property type="entry name" value="CABNDNGRPT"/>
</dbReference>
<dbReference type="RefSeq" id="WP_062762615.1">
    <property type="nucleotide sequence ID" value="NZ_CP121043.1"/>
</dbReference>
<dbReference type="EMBL" id="LPZR01000076">
    <property type="protein sequence ID" value="KYO54921.1"/>
    <property type="molecule type" value="Genomic_DNA"/>
</dbReference>
<dbReference type="Pfam" id="PF00353">
    <property type="entry name" value="HemolysinCabind"/>
    <property type="match status" value="3"/>
</dbReference>
<feature type="region of interest" description="Disordered" evidence="3">
    <location>
        <begin position="127"/>
        <end position="151"/>
    </location>
</feature>
<evidence type="ECO:0000313" key="5">
    <source>
        <dbReference type="Proteomes" id="UP000075787"/>
    </source>
</evidence>
<evidence type="ECO:0000256" key="1">
    <source>
        <dbReference type="ARBA" id="ARBA00004613"/>
    </source>
</evidence>
<dbReference type="GO" id="GO:0005576">
    <property type="term" value="C:extracellular region"/>
    <property type="evidence" value="ECO:0007669"/>
    <property type="project" value="UniProtKB-SubCell"/>
</dbReference>
<accession>A0A162LGW7</accession>
<reference evidence="4 5" key="1">
    <citation type="submission" date="2015-12" db="EMBL/GenBank/DDBJ databases">
        <title>Genome sequence of Tistrella mobilis MCCC 1A02139.</title>
        <authorList>
            <person name="Lu L."/>
            <person name="Lai Q."/>
            <person name="Shao Z."/>
            <person name="Qian P."/>
        </authorList>
    </citation>
    <scope>NUCLEOTIDE SEQUENCE [LARGE SCALE GENOMIC DNA]</scope>
    <source>
        <strain evidence="4 5">MCCC 1A02139</strain>
    </source>
</reference>
<dbReference type="GO" id="GO:0005509">
    <property type="term" value="F:calcium ion binding"/>
    <property type="evidence" value="ECO:0007669"/>
    <property type="project" value="InterPro"/>
</dbReference>
<keyword evidence="2" id="KW-0964">Secreted</keyword>
<protein>
    <recommendedName>
        <fullName evidence="6">Calcium-binding protein</fullName>
    </recommendedName>
</protein>
<evidence type="ECO:0000256" key="3">
    <source>
        <dbReference type="SAM" id="MobiDB-lite"/>
    </source>
</evidence>
<dbReference type="GeneID" id="97239386"/>
<evidence type="ECO:0008006" key="6">
    <source>
        <dbReference type="Google" id="ProtNLM"/>
    </source>
</evidence>
<dbReference type="PANTHER" id="PTHR38340:SF1">
    <property type="entry name" value="S-LAYER PROTEIN"/>
    <property type="match status" value="1"/>
</dbReference>
<dbReference type="InterPro" id="IPR050557">
    <property type="entry name" value="RTX_toxin/Mannuronan_C5-epim"/>
</dbReference>
<proteinExistence type="predicted"/>
<organism evidence="4 5">
    <name type="scientific">Tistrella mobilis</name>
    <dbReference type="NCBI Taxonomy" id="171437"/>
    <lineage>
        <taxon>Bacteria</taxon>
        <taxon>Pseudomonadati</taxon>
        <taxon>Pseudomonadota</taxon>
        <taxon>Alphaproteobacteria</taxon>
        <taxon>Geminicoccales</taxon>
        <taxon>Geminicoccaceae</taxon>
        <taxon>Tistrella</taxon>
    </lineage>
</organism>
<gene>
    <name evidence="4" type="ORF">AUP44_24530</name>
</gene>
<dbReference type="SUPFAM" id="SSF51120">
    <property type="entry name" value="beta-Roll"/>
    <property type="match status" value="2"/>
</dbReference>
<dbReference type="Gene3D" id="2.150.10.10">
    <property type="entry name" value="Serralysin-like metalloprotease, C-terminal"/>
    <property type="match status" value="2"/>
</dbReference>
<dbReference type="InterPro" id="IPR001343">
    <property type="entry name" value="Hemolysn_Ca-bd"/>
</dbReference>
<evidence type="ECO:0000313" key="4">
    <source>
        <dbReference type="EMBL" id="KYO54921.1"/>
    </source>
</evidence>
<dbReference type="InterPro" id="IPR011049">
    <property type="entry name" value="Serralysin-like_metalloprot_C"/>
</dbReference>
<dbReference type="InterPro" id="IPR018511">
    <property type="entry name" value="Hemolysin-typ_Ca-bd_CS"/>
</dbReference>